<accession>A0A1V1WBR1</accession>
<comment type="subcellular location">
    <subcellularLocation>
        <location evidence="1">Secreted</location>
    </subcellularLocation>
</comment>
<keyword evidence="6" id="KW-0813">Transport</keyword>
<dbReference type="GO" id="GO:0019871">
    <property type="term" value="F:sodium channel inhibitor activity"/>
    <property type="evidence" value="ECO:0007669"/>
    <property type="project" value="InterPro"/>
</dbReference>
<protein>
    <submittedName>
        <fullName evidence="6">Putative Na+ channel toxin</fullName>
    </submittedName>
</protein>
<keyword evidence="2" id="KW-0964">Secreted</keyword>
<evidence type="ECO:0000259" key="5">
    <source>
        <dbReference type="PROSITE" id="PS51863"/>
    </source>
</evidence>
<evidence type="ECO:0000256" key="2">
    <source>
        <dbReference type="ARBA" id="ARBA00022525"/>
    </source>
</evidence>
<proteinExistence type="predicted"/>
<sequence length="79" mass="8948">MNNCTCFILCLVALIYEFGNAQGKDGYPLNDMGNTIFCVMVQSGNEKCEKNCKERGGHGYCYALRCYCKGMKNNVKIWE</sequence>
<dbReference type="PROSITE" id="PS51863">
    <property type="entry name" value="LCN_CSAB"/>
    <property type="match status" value="1"/>
</dbReference>
<evidence type="ECO:0000256" key="4">
    <source>
        <dbReference type="SAM" id="SignalP"/>
    </source>
</evidence>
<dbReference type="InterPro" id="IPR036574">
    <property type="entry name" value="Scorpion_toxin-like_sf"/>
</dbReference>
<name>A0A1V1WBR1_9SCOR</name>
<dbReference type="Pfam" id="PF00537">
    <property type="entry name" value="Toxin_3"/>
    <property type="match status" value="1"/>
</dbReference>
<evidence type="ECO:0000256" key="1">
    <source>
        <dbReference type="ARBA" id="ARBA00004613"/>
    </source>
</evidence>
<evidence type="ECO:0000256" key="3">
    <source>
        <dbReference type="ARBA" id="ARBA00022656"/>
    </source>
</evidence>
<reference evidence="6" key="1">
    <citation type="journal article" date="2016" name="Toxins">
        <title>Venom Gland Transcriptomic and Proteomic Analyses of the Enigmatic Scorpion Superstitionia donensis (Scorpiones: Superstitioniidae), with Insights on the Evolution of Its Venom Components.</title>
        <authorList>
            <person name="Santibanez-Lopez C.E."/>
            <person name="Cid-Uribe J.I."/>
            <person name="Batista C.V."/>
            <person name="Ortiz E."/>
            <person name="Possani L.D."/>
        </authorList>
    </citation>
    <scope>NUCLEOTIDE SEQUENCE</scope>
    <source>
        <strain evidence="6">Pooled</strain>
        <tissue evidence="6">Venom gland</tissue>
    </source>
</reference>
<feature type="signal peptide" evidence="4">
    <location>
        <begin position="1"/>
        <end position="21"/>
    </location>
</feature>
<keyword evidence="4" id="KW-0732">Signal</keyword>
<dbReference type="GO" id="GO:0090729">
    <property type="term" value="F:toxin activity"/>
    <property type="evidence" value="ECO:0007669"/>
    <property type="project" value="UniProtKB-KW"/>
</dbReference>
<dbReference type="SUPFAM" id="SSF57095">
    <property type="entry name" value="Scorpion toxin-like"/>
    <property type="match status" value="1"/>
</dbReference>
<keyword evidence="3" id="KW-0800">Toxin</keyword>
<feature type="domain" description="LCN-type CS-alpha/beta" evidence="5">
    <location>
        <begin position="24"/>
        <end position="79"/>
    </location>
</feature>
<dbReference type="CDD" id="cd23106">
    <property type="entry name" value="neurotoxins_LC_scorpion"/>
    <property type="match status" value="1"/>
</dbReference>
<keyword evidence="6" id="KW-0406">Ion transport</keyword>
<keyword evidence="6" id="KW-0407">Ion channel</keyword>
<dbReference type="GO" id="GO:0005576">
    <property type="term" value="C:extracellular region"/>
    <property type="evidence" value="ECO:0007669"/>
    <property type="project" value="UniProtKB-SubCell"/>
</dbReference>
<dbReference type="EMBL" id="GFCD01000001">
    <property type="protein sequence ID" value="JAV45784.1"/>
    <property type="molecule type" value="Transcribed_RNA"/>
</dbReference>
<dbReference type="GO" id="GO:0034220">
    <property type="term" value="P:monoatomic ion transmembrane transport"/>
    <property type="evidence" value="ECO:0007669"/>
    <property type="project" value="UniProtKB-KW"/>
</dbReference>
<feature type="chain" id="PRO_5013205720" evidence="4">
    <location>
        <begin position="22"/>
        <end position="79"/>
    </location>
</feature>
<evidence type="ECO:0000313" key="6">
    <source>
        <dbReference type="EMBL" id="JAV45784.1"/>
    </source>
</evidence>
<dbReference type="InterPro" id="IPR002061">
    <property type="entry name" value="Scorpion_toxinL/defensin"/>
</dbReference>
<dbReference type="InterPro" id="IPR044062">
    <property type="entry name" value="LCN-type_CS_alpha_beta_dom"/>
</dbReference>
<dbReference type="AlphaFoldDB" id="A0A1V1WBR1"/>
<organism evidence="6">
    <name type="scientific">Superstitionia donensis</name>
    <dbReference type="NCBI Taxonomy" id="311983"/>
    <lineage>
        <taxon>Eukaryota</taxon>
        <taxon>Metazoa</taxon>
        <taxon>Ecdysozoa</taxon>
        <taxon>Arthropoda</taxon>
        <taxon>Chelicerata</taxon>
        <taxon>Arachnida</taxon>
        <taxon>Scorpiones</taxon>
        <taxon>Iurida</taxon>
        <taxon>Chactoidea</taxon>
        <taxon>Superstitionidae</taxon>
        <taxon>Superstitionia</taxon>
    </lineage>
</organism>
<dbReference type="Gene3D" id="3.30.30.10">
    <property type="entry name" value="Knottin, scorpion toxin-like"/>
    <property type="match status" value="1"/>
</dbReference>